<protein>
    <submittedName>
        <fullName evidence="2">Uncharacterized protein</fullName>
    </submittedName>
</protein>
<proteinExistence type="predicted"/>
<reference evidence="2 3" key="1">
    <citation type="submission" date="2018-11" db="EMBL/GenBank/DDBJ databases">
        <title>Genome sequencing and assembly of Anaerosphaera sp. nov., GS7-6-2.</title>
        <authorList>
            <person name="Rettenmaier R."/>
            <person name="Liebl W."/>
            <person name="Zverlov V."/>
        </authorList>
    </citation>
    <scope>NUCLEOTIDE SEQUENCE [LARGE SCALE GENOMIC DNA]</scope>
    <source>
        <strain evidence="2 3">GS7-6-2</strain>
    </source>
</reference>
<feature type="transmembrane region" description="Helical" evidence="1">
    <location>
        <begin position="138"/>
        <end position="154"/>
    </location>
</feature>
<gene>
    <name evidence="2" type="ORF">EF514_09270</name>
</gene>
<keyword evidence="1" id="KW-1133">Transmembrane helix</keyword>
<evidence type="ECO:0000313" key="2">
    <source>
        <dbReference type="EMBL" id="RVU54049.1"/>
    </source>
</evidence>
<feature type="transmembrane region" description="Helical" evidence="1">
    <location>
        <begin position="12"/>
        <end position="33"/>
    </location>
</feature>
<dbReference type="RefSeq" id="WP_127725163.1">
    <property type="nucleotide sequence ID" value="NZ_RLIH01000016.1"/>
</dbReference>
<name>A0A437S4V6_9FIRM</name>
<feature type="transmembrane region" description="Helical" evidence="1">
    <location>
        <begin position="76"/>
        <end position="95"/>
    </location>
</feature>
<comment type="caution">
    <text evidence="2">The sequence shown here is derived from an EMBL/GenBank/DDBJ whole genome shotgun (WGS) entry which is preliminary data.</text>
</comment>
<dbReference type="Proteomes" id="UP000288812">
    <property type="component" value="Unassembled WGS sequence"/>
</dbReference>
<dbReference type="EMBL" id="RLIH01000016">
    <property type="protein sequence ID" value="RVU54049.1"/>
    <property type="molecule type" value="Genomic_DNA"/>
</dbReference>
<dbReference type="AlphaFoldDB" id="A0A437S4V6"/>
<keyword evidence="1" id="KW-0812">Transmembrane</keyword>
<sequence length="216" mass="25533">MENQRKYLREVCLNLTFKNLGILTLMIGIMALLVEDLSLFRVLLIIYISVWSFYIQGSIFERAIKSGVTRVYFVKYRLFVIFIMAIIYSIIIPVTFTRDGMNGPMYYTLPVLLEIFTYLVLLMTFSDVVVLIYEKNKFMSILIALLFIIYIYYFDRGLIEIFKARGTVRLMNKISGAKDYNLIVNYSFYFKMFIRCILSALLIVVSWKYNLKRDVK</sequence>
<feature type="transmembrane region" description="Helical" evidence="1">
    <location>
        <begin position="188"/>
        <end position="207"/>
    </location>
</feature>
<evidence type="ECO:0000313" key="3">
    <source>
        <dbReference type="Proteomes" id="UP000288812"/>
    </source>
</evidence>
<organism evidence="2 3">
    <name type="scientific">Anaerosphaera multitolerans</name>
    <dbReference type="NCBI Taxonomy" id="2487351"/>
    <lineage>
        <taxon>Bacteria</taxon>
        <taxon>Bacillati</taxon>
        <taxon>Bacillota</taxon>
        <taxon>Tissierellia</taxon>
        <taxon>Tissierellales</taxon>
        <taxon>Peptoniphilaceae</taxon>
        <taxon>Anaerosphaera</taxon>
    </lineage>
</organism>
<keyword evidence="3" id="KW-1185">Reference proteome</keyword>
<keyword evidence="1" id="KW-0472">Membrane</keyword>
<feature type="transmembrane region" description="Helical" evidence="1">
    <location>
        <begin position="39"/>
        <end position="55"/>
    </location>
</feature>
<evidence type="ECO:0000256" key="1">
    <source>
        <dbReference type="SAM" id="Phobius"/>
    </source>
</evidence>
<accession>A0A437S4V6</accession>
<feature type="transmembrane region" description="Helical" evidence="1">
    <location>
        <begin position="115"/>
        <end position="133"/>
    </location>
</feature>